<feature type="compositionally biased region" description="Polar residues" evidence="1">
    <location>
        <begin position="29"/>
        <end position="47"/>
    </location>
</feature>
<evidence type="ECO:0000256" key="1">
    <source>
        <dbReference type="SAM" id="MobiDB-lite"/>
    </source>
</evidence>
<dbReference type="Proteomes" id="UP001590951">
    <property type="component" value="Unassembled WGS sequence"/>
</dbReference>
<feature type="compositionally biased region" description="Basic and acidic residues" evidence="1">
    <location>
        <begin position="11"/>
        <end position="24"/>
    </location>
</feature>
<accession>A0ABR4B641</accession>
<proteinExistence type="predicted"/>
<reference evidence="2 3" key="1">
    <citation type="submission" date="2024-09" db="EMBL/GenBank/DDBJ databases">
        <title>Rethinking Asexuality: The Enigmatic Case of Functional Sexual Genes in Lepraria (Stereocaulaceae).</title>
        <authorList>
            <person name="Doellman M."/>
            <person name="Sun Y."/>
            <person name="Barcenas-Pena A."/>
            <person name="Lumbsch H.T."/>
            <person name="Grewe F."/>
        </authorList>
    </citation>
    <scope>NUCLEOTIDE SEQUENCE [LARGE SCALE GENOMIC DNA]</scope>
    <source>
        <strain evidence="2 3">Grewe 0041</strain>
    </source>
</reference>
<feature type="compositionally biased region" description="Low complexity" evidence="1">
    <location>
        <begin position="53"/>
        <end position="64"/>
    </location>
</feature>
<protein>
    <submittedName>
        <fullName evidence="2">Uncharacterized protein</fullName>
    </submittedName>
</protein>
<sequence length="121" mass="12658">MSLSTEVQVDGTEKFAAKSKKIDAHGATGTKSDQFQGQAHDSISPKTHSPPRLNNFSFSSESLNQPDFSGKHTPSLAAACTTTPALRTSQFAISKYRNSQGPDKDGALGGEGSGAGEACKR</sequence>
<gene>
    <name evidence="2" type="ORF">ABVK25_006332</name>
</gene>
<dbReference type="EMBL" id="JBHFEH010000021">
    <property type="protein sequence ID" value="KAL2053338.1"/>
    <property type="molecule type" value="Genomic_DNA"/>
</dbReference>
<comment type="caution">
    <text evidence="2">The sequence shown here is derived from an EMBL/GenBank/DDBJ whole genome shotgun (WGS) entry which is preliminary data.</text>
</comment>
<evidence type="ECO:0000313" key="3">
    <source>
        <dbReference type="Proteomes" id="UP001590951"/>
    </source>
</evidence>
<evidence type="ECO:0000313" key="2">
    <source>
        <dbReference type="EMBL" id="KAL2053338.1"/>
    </source>
</evidence>
<keyword evidence="3" id="KW-1185">Reference proteome</keyword>
<feature type="region of interest" description="Disordered" evidence="1">
    <location>
        <begin position="93"/>
        <end position="121"/>
    </location>
</feature>
<organism evidence="2 3">
    <name type="scientific">Lepraria finkii</name>
    <dbReference type="NCBI Taxonomy" id="1340010"/>
    <lineage>
        <taxon>Eukaryota</taxon>
        <taxon>Fungi</taxon>
        <taxon>Dikarya</taxon>
        <taxon>Ascomycota</taxon>
        <taxon>Pezizomycotina</taxon>
        <taxon>Lecanoromycetes</taxon>
        <taxon>OSLEUM clade</taxon>
        <taxon>Lecanoromycetidae</taxon>
        <taxon>Lecanorales</taxon>
        <taxon>Lecanorineae</taxon>
        <taxon>Stereocaulaceae</taxon>
        <taxon>Lepraria</taxon>
    </lineage>
</organism>
<name>A0ABR4B641_9LECA</name>
<feature type="region of interest" description="Disordered" evidence="1">
    <location>
        <begin position="1"/>
        <end position="75"/>
    </location>
</feature>